<reference evidence="13 14" key="1">
    <citation type="submission" date="2017-04" db="EMBL/GenBank/DDBJ databases">
        <title>Genome sequencing of [Candida] sorbophila.</title>
        <authorList>
            <person name="Ahn J.O."/>
        </authorList>
    </citation>
    <scope>NUCLEOTIDE SEQUENCE [LARGE SCALE GENOMIC DNA]</scope>
    <source>
        <strain evidence="13 14">DS02</strain>
    </source>
</reference>
<feature type="chain" id="PRO_5015504431" evidence="11">
    <location>
        <begin position="25"/>
        <end position="1281"/>
    </location>
</feature>
<accession>A0A2T0FFZ7</accession>
<keyword evidence="7 10" id="KW-0472">Membrane</keyword>
<evidence type="ECO:0000256" key="8">
    <source>
        <dbReference type="ARBA" id="ARBA00023180"/>
    </source>
</evidence>
<dbReference type="SMART" id="SM00602">
    <property type="entry name" value="VPS10"/>
    <property type="match status" value="1"/>
</dbReference>
<dbReference type="OrthoDB" id="443634at2759"/>
<dbReference type="InterPro" id="IPR036278">
    <property type="entry name" value="Sialidase_sf"/>
</dbReference>
<keyword evidence="4 11" id="KW-0732">Signal</keyword>
<evidence type="ECO:0000313" key="14">
    <source>
        <dbReference type="Proteomes" id="UP000238350"/>
    </source>
</evidence>
<dbReference type="Gene3D" id="3.30.60.270">
    <property type="match status" value="1"/>
</dbReference>
<feature type="compositionally biased region" description="Basic and acidic residues" evidence="9">
    <location>
        <begin position="1120"/>
        <end position="1131"/>
    </location>
</feature>
<keyword evidence="5" id="KW-0677">Repeat</keyword>
<dbReference type="GO" id="GO:0005829">
    <property type="term" value="C:cytosol"/>
    <property type="evidence" value="ECO:0007669"/>
    <property type="project" value="GOC"/>
</dbReference>
<dbReference type="InterPro" id="IPR031778">
    <property type="entry name" value="Sortilin_N"/>
</dbReference>
<evidence type="ECO:0000256" key="5">
    <source>
        <dbReference type="ARBA" id="ARBA00022737"/>
    </source>
</evidence>
<dbReference type="GO" id="GO:0016020">
    <property type="term" value="C:membrane"/>
    <property type="evidence" value="ECO:0007669"/>
    <property type="project" value="UniProtKB-SubCell"/>
</dbReference>
<dbReference type="STRING" id="45607.A0A2T0FFZ7"/>
<evidence type="ECO:0000256" key="10">
    <source>
        <dbReference type="SAM" id="Phobius"/>
    </source>
</evidence>
<dbReference type="SUPFAM" id="SSF50939">
    <property type="entry name" value="Sialidases"/>
    <property type="match status" value="1"/>
</dbReference>
<dbReference type="GO" id="GO:0006623">
    <property type="term" value="P:protein targeting to vacuole"/>
    <property type="evidence" value="ECO:0007669"/>
    <property type="project" value="TreeGrafter"/>
</dbReference>
<dbReference type="Pfam" id="PF15901">
    <property type="entry name" value="Sortilin_C"/>
    <property type="match status" value="1"/>
</dbReference>
<keyword evidence="3 10" id="KW-0812">Transmembrane</keyword>
<dbReference type="CDD" id="cd15482">
    <property type="entry name" value="Sialidase_non-viral"/>
    <property type="match status" value="1"/>
</dbReference>
<evidence type="ECO:0000313" key="13">
    <source>
        <dbReference type="EMBL" id="PRT53900.1"/>
    </source>
</evidence>
<keyword evidence="14" id="KW-1185">Reference proteome</keyword>
<dbReference type="SUPFAM" id="SSF110296">
    <property type="entry name" value="Oligoxyloglucan reducing end-specific cellobiohydrolase"/>
    <property type="match status" value="1"/>
</dbReference>
<organism evidence="13 14">
    <name type="scientific">Wickerhamiella sorbophila</name>
    <dbReference type="NCBI Taxonomy" id="45607"/>
    <lineage>
        <taxon>Eukaryota</taxon>
        <taxon>Fungi</taxon>
        <taxon>Dikarya</taxon>
        <taxon>Ascomycota</taxon>
        <taxon>Saccharomycotina</taxon>
        <taxon>Dipodascomycetes</taxon>
        <taxon>Dipodascales</taxon>
        <taxon>Trichomonascaceae</taxon>
        <taxon>Wickerhamiella</taxon>
    </lineage>
</organism>
<dbReference type="EMBL" id="NDIQ01000001">
    <property type="protein sequence ID" value="PRT53900.1"/>
    <property type="molecule type" value="Genomic_DNA"/>
</dbReference>
<evidence type="ECO:0000256" key="2">
    <source>
        <dbReference type="ARBA" id="ARBA00008251"/>
    </source>
</evidence>
<dbReference type="PANTHER" id="PTHR12106:SF27">
    <property type="entry name" value="SORTILIN-RELATED RECEPTOR"/>
    <property type="match status" value="1"/>
</dbReference>
<dbReference type="Gene3D" id="2.10.70.80">
    <property type="match status" value="1"/>
</dbReference>
<feature type="domain" description="VPS10" evidence="12">
    <location>
        <begin position="500"/>
        <end position="1125"/>
    </location>
</feature>
<comment type="similarity">
    <text evidence="2">Belongs to the VPS10-related sortilin family.</text>
</comment>
<evidence type="ECO:0000256" key="7">
    <source>
        <dbReference type="ARBA" id="ARBA00023136"/>
    </source>
</evidence>
<protein>
    <submittedName>
        <fullName evidence="13">Vacuolar protein sorting/targeting protein 10</fullName>
    </submittedName>
</protein>
<evidence type="ECO:0000256" key="9">
    <source>
        <dbReference type="SAM" id="MobiDB-lite"/>
    </source>
</evidence>
<dbReference type="PANTHER" id="PTHR12106">
    <property type="entry name" value="SORTILIN RELATED"/>
    <property type="match status" value="1"/>
</dbReference>
<evidence type="ECO:0000256" key="6">
    <source>
        <dbReference type="ARBA" id="ARBA00022989"/>
    </source>
</evidence>
<dbReference type="FunFam" id="3.30.60.270:FF:000005">
    <property type="entry name" value="Sortilin"/>
    <property type="match status" value="1"/>
</dbReference>
<proteinExistence type="inferred from homology"/>
<dbReference type="GO" id="GO:0005794">
    <property type="term" value="C:Golgi apparatus"/>
    <property type="evidence" value="ECO:0007669"/>
    <property type="project" value="TreeGrafter"/>
</dbReference>
<feature type="region of interest" description="Disordered" evidence="9">
    <location>
        <begin position="1113"/>
        <end position="1148"/>
    </location>
</feature>
<dbReference type="GO" id="GO:0006895">
    <property type="term" value="P:Golgi to endosome transport"/>
    <property type="evidence" value="ECO:0007669"/>
    <property type="project" value="TreeGrafter"/>
</dbReference>
<feature type="transmembrane region" description="Helical" evidence="10">
    <location>
        <begin position="1155"/>
        <end position="1178"/>
    </location>
</feature>
<dbReference type="InterPro" id="IPR050310">
    <property type="entry name" value="VPS10-sortilin"/>
</dbReference>
<comment type="caution">
    <text evidence="13">The sequence shown here is derived from an EMBL/GenBank/DDBJ whole genome shotgun (WGS) entry which is preliminary data.</text>
</comment>
<evidence type="ECO:0000256" key="3">
    <source>
        <dbReference type="ARBA" id="ARBA00022692"/>
    </source>
</evidence>
<dbReference type="Proteomes" id="UP000238350">
    <property type="component" value="Unassembled WGS sequence"/>
</dbReference>
<dbReference type="InterPro" id="IPR015943">
    <property type="entry name" value="WD40/YVTN_repeat-like_dom_sf"/>
</dbReference>
<comment type="subcellular location">
    <subcellularLocation>
        <location evidence="1">Membrane</location>
    </subcellularLocation>
</comment>
<dbReference type="GO" id="GO:0006896">
    <property type="term" value="P:Golgi to vacuole transport"/>
    <property type="evidence" value="ECO:0007669"/>
    <property type="project" value="TreeGrafter"/>
</dbReference>
<dbReference type="Pfam" id="PF15902">
    <property type="entry name" value="Sortilin-Vps10"/>
    <property type="match status" value="2"/>
</dbReference>
<keyword evidence="8" id="KW-0325">Glycoprotein</keyword>
<feature type="signal peptide" evidence="11">
    <location>
        <begin position="1"/>
        <end position="24"/>
    </location>
</feature>
<dbReference type="InterPro" id="IPR031777">
    <property type="entry name" value="Sortilin_C"/>
</dbReference>
<name>A0A2T0FFZ7_9ASCO</name>
<dbReference type="RefSeq" id="XP_024663846.1">
    <property type="nucleotide sequence ID" value="XM_024808078.1"/>
</dbReference>
<evidence type="ECO:0000256" key="11">
    <source>
        <dbReference type="SAM" id="SignalP"/>
    </source>
</evidence>
<keyword evidence="6 10" id="KW-1133">Transmembrane helix</keyword>
<evidence type="ECO:0000256" key="4">
    <source>
        <dbReference type="ARBA" id="ARBA00022729"/>
    </source>
</evidence>
<dbReference type="Gene3D" id="2.130.10.10">
    <property type="entry name" value="YVTN repeat-like/Quinoprotein amine dehydrogenase"/>
    <property type="match status" value="1"/>
</dbReference>
<sequence length="1281" mass="140743">MSAALKAAMRWRTLLAVPLALAFASDDANLMGRTRPMAPQKNIYTDGEDVVLEETRFRALSPSVLDIATEALGEVYSLWTSYNNNAVTIAFCEKGMVRSVDAGTTWFPMSLAAVDDLKPEHLANASIDQSNGRSDYIVINFSKGAFALHTAVESLTTNDAHSFALEDAYCLPHPETDEFLCADDDNGLMRRDSNGNFHTIQLDGMTSETLVRIDSAPGGFFVASFLSADRLHLATSKDLVEWNRAEFKGLTLDKDTIVSIVDVGEPTLALTIGVRDQLARDLWISDSSGMSFTKTLQHVAIVDGFVSIASSNDQVFANVLVGHHQNHRDVVARIITKVSKDGGRTWHPLKGNSESKKQNLHLHLVLPAIGGQRLSSEPVIAFGNTGDHLRAFSDAQLYAEKAGTWEVSNCTEQEAGNAICALFSQHRLSPDSVSDPAVKSVVKDGEFVVLPRANVPSTSPSTEVSLSAQADGKVSHAVQELNGRLANYLYLKSGDNRDEETVLVWSTNGELLISHDQGSEWQTFEKGDVEKVWSNPYFNDYVLVYTKNRELYASTNRAVSFQKVKLPGELSLFGIPFSFHPTQGSWMIVSVTPERCDSFDSCLPTAYATTNFGNNWKKLVEEITTCTFVVNTRAENSDSRIFCEQRMGSKFNVVSSIDWFKTVTVNVENSFGLAIDDEFVVTVAYDDEAQALLPFVSVDGRSFSGGRIPTSIKLDGKTGYTVIDTETKSVFLAVTSYKEHGQEMSELLKSGYFGTEYVSVLSDVNRDMIGLVDFERISSTEGVALANIVSNANEVRQRGERKIVKTKITHSDGAFWDFIPAPKGECKSQDTNDCSLHLHGYTERLDTRNKPSSPSAVGLIIGNGNAGEGLRSFHDASTYLSRDGGVTFKRINDHPSFWEYGDSGSLIVLADRGAPTDRIRYTQDEGETWEEYQFSESMVTVLNVANIPSDTSRKFLIFAQPPHSDGTNAVAIQVDLSGLTDRQCVYKGPDSSGGDFESWIPSHPRLRDECVLGHVAVYQRKIPSTKCYIGKTGKKLGAPKLTTKSCFCSREDYECDFGFKRTDTGACAAVSEPDDTPEMDRQCAVPGAIAWHHVTGYRKIAIDTCKGGQELDAGTQDRPCPGKEAEFEQRYGRNPGSGDSDDGGNNGGSGNGPSVFRIFISIIFVLGIVGTLAVVLVYKFKNQGRIYLGESEEPTTPLDKFAVIALSIAANAGHQFLRVWDAVLGQVDSRFRSSHINLYERIDNEERARILESDFEDEDLNYDVDNTELDGDNLHADPDSL</sequence>
<gene>
    <name evidence="13" type="ORF">B9G98_01520</name>
</gene>
<dbReference type="InterPro" id="IPR006581">
    <property type="entry name" value="VPS10"/>
</dbReference>
<evidence type="ECO:0000259" key="12">
    <source>
        <dbReference type="SMART" id="SM00602"/>
    </source>
</evidence>
<evidence type="ECO:0000256" key="1">
    <source>
        <dbReference type="ARBA" id="ARBA00004370"/>
    </source>
</evidence>
<dbReference type="GeneID" id="36515269"/>